<accession>A0ABR1B5T9</accession>
<organism evidence="2 3">
    <name type="scientific">Polyplax serrata</name>
    <name type="common">Common mouse louse</name>
    <dbReference type="NCBI Taxonomy" id="468196"/>
    <lineage>
        <taxon>Eukaryota</taxon>
        <taxon>Metazoa</taxon>
        <taxon>Ecdysozoa</taxon>
        <taxon>Arthropoda</taxon>
        <taxon>Hexapoda</taxon>
        <taxon>Insecta</taxon>
        <taxon>Pterygota</taxon>
        <taxon>Neoptera</taxon>
        <taxon>Paraneoptera</taxon>
        <taxon>Psocodea</taxon>
        <taxon>Troctomorpha</taxon>
        <taxon>Phthiraptera</taxon>
        <taxon>Anoplura</taxon>
        <taxon>Polyplacidae</taxon>
        <taxon>Polyplax</taxon>
    </lineage>
</organism>
<gene>
    <name evidence="2" type="ORF">RUM44_000319</name>
</gene>
<dbReference type="EMBL" id="JAWJWF010000003">
    <property type="protein sequence ID" value="KAK6635070.1"/>
    <property type="molecule type" value="Genomic_DNA"/>
</dbReference>
<comment type="caution">
    <text evidence="2">The sequence shown here is derived from an EMBL/GenBank/DDBJ whole genome shotgun (WGS) entry which is preliminary data.</text>
</comment>
<proteinExistence type="predicted"/>
<name>A0ABR1B5T9_POLSC</name>
<sequence length="146" mass="16589">MMMDKKSNLVEEVEEKGERPLGDVAKLHNKLQVSDQTLADVEEHPNYRMETDKMSWTKADTGASKKPPTRPLYTDRGRVGRTEIKEGHRRWVTKTAKNLKAAGFNGTQVAVEEAHVVDPTGWESLGILQTERDGHFVMVKDKFKKL</sequence>
<protein>
    <submittedName>
        <fullName evidence="2">Uncharacterized protein</fullName>
    </submittedName>
</protein>
<dbReference type="Proteomes" id="UP001359485">
    <property type="component" value="Unassembled WGS sequence"/>
</dbReference>
<evidence type="ECO:0000313" key="3">
    <source>
        <dbReference type="Proteomes" id="UP001359485"/>
    </source>
</evidence>
<reference evidence="2 3" key="1">
    <citation type="submission" date="2023-09" db="EMBL/GenBank/DDBJ databases">
        <title>Genomes of two closely related lineages of the louse Polyplax serrata with different host specificities.</title>
        <authorList>
            <person name="Martinu J."/>
            <person name="Tarabai H."/>
            <person name="Stefka J."/>
            <person name="Hypsa V."/>
        </authorList>
    </citation>
    <scope>NUCLEOTIDE SEQUENCE [LARGE SCALE GENOMIC DNA]</scope>
    <source>
        <strain evidence="2">98ZLc_SE</strain>
    </source>
</reference>
<feature type="compositionally biased region" description="Basic and acidic residues" evidence="1">
    <location>
        <begin position="41"/>
        <end position="55"/>
    </location>
</feature>
<keyword evidence="3" id="KW-1185">Reference proteome</keyword>
<evidence type="ECO:0000313" key="2">
    <source>
        <dbReference type="EMBL" id="KAK6635070.1"/>
    </source>
</evidence>
<evidence type="ECO:0000256" key="1">
    <source>
        <dbReference type="SAM" id="MobiDB-lite"/>
    </source>
</evidence>
<feature type="region of interest" description="Disordered" evidence="1">
    <location>
        <begin position="1"/>
        <end position="80"/>
    </location>
</feature>